<protein>
    <submittedName>
        <fullName evidence="2">Uncharacterized protein</fullName>
    </submittedName>
</protein>
<name>A0ABN9UXT2_9DINO</name>
<sequence length="146" mass="15235">MFQCPRRRRRPATPPLRAACAELAAPPPPAVPGRAAAVAAPRGEVPRAQHARCASRVAVRGAPPEEAPQAASAASAAAKWSRGGQAHNGSCAGRCETSLLRAGPARPQQPAGSCLSFSRPVHAWARTHRAGSLSAQQPARRTVWAY</sequence>
<reference evidence="2" key="1">
    <citation type="submission" date="2023-10" db="EMBL/GenBank/DDBJ databases">
        <authorList>
            <person name="Chen Y."/>
            <person name="Shah S."/>
            <person name="Dougan E. K."/>
            <person name="Thang M."/>
            <person name="Chan C."/>
        </authorList>
    </citation>
    <scope>NUCLEOTIDE SEQUENCE [LARGE SCALE GENOMIC DNA]</scope>
</reference>
<dbReference type="Proteomes" id="UP001189429">
    <property type="component" value="Unassembled WGS sequence"/>
</dbReference>
<organism evidence="2 3">
    <name type="scientific">Prorocentrum cordatum</name>
    <dbReference type="NCBI Taxonomy" id="2364126"/>
    <lineage>
        <taxon>Eukaryota</taxon>
        <taxon>Sar</taxon>
        <taxon>Alveolata</taxon>
        <taxon>Dinophyceae</taxon>
        <taxon>Prorocentrales</taxon>
        <taxon>Prorocentraceae</taxon>
        <taxon>Prorocentrum</taxon>
    </lineage>
</organism>
<evidence type="ECO:0000313" key="3">
    <source>
        <dbReference type="Proteomes" id="UP001189429"/>
    </source>
</evidence>
<gene>
    <name evidence="2" type="ORF">PCOR1329_LOCUS52700</name>
</gene>
<dbReference type="EMBL" id="CAUYUJ010016416">
    <property type="protein sequence ID" value="CAK0865015.1"/>
    <property type="molecule type" value="Genomic_DNA"/>
</dbReference>
<proteinExistence type="predicted"/>
<evidence type="ECO:0000256" key="1">
    <source>
        <dbReference type="SAM" id="MobiDB-lite"/>
    </source>
</evidence>
<keyword evidence="3" id="KW-1185">Reference proteome</keyword>
<feature type="region of interest" description="Disordered" evidence="1">
    <location>
        <begin position="59"/>
        <end position="92"/>
    </location>
</feature>
<comment type="caution">
    <text evidence="2">The sequence shown here is derived from an EMBL/GenBank/DDBJ whole genome shotgun (WGS) entry which is preliminary data.</text>
</comment>
<feature type="compositionally biased region" description="Low complexity" evidence="1">
    <location>
        <begin position="62"/>
        <end position="78"/>
    </location>
</feature>
<evidence type="ECO:0000313" key="2">
    <source>
        <dbReference type="EMBL" id="CAK0865015.1"/>
    </source>
</evidence>
<accession>A0ABN9UXT2</accession>